<accession>A0AA51R9W3</accession>
<dbReference type="RefSeq" id="WP_308358353.1">
    <property type="nucleotide sequence ID" value="NZ_CP129968.2"/>
</dbReference>
<organism evidence="3 4">
    <name type="scientific">Marivirga arenosa</name>
    <dbReference type="NCBI Taxonomy" id="3059076"/>
    <lineage>
        <taxon>Bacteria</taxon>
        <taxon>Pseudomonadati</taxon>
        <taxon>Bacteroidota</taxon>
        <taxon>Cytophagia</taxon>
        <taxon>Cytophagales</taxon>
        <taxon>Marivirgaceae</taxon>
        <taxon>Marivirga</taxon>
    </lineage>
</organism>
<protein>
    <recommendedName>
        <fullName evidence="5">GyrI-like small molecule binding domain-containing protein</fullName>
    </recommendedName>
</protein>
<dbReference type="Proteomes" id="UP001244443">
    <property type="component" value="Chromosome"/>
</dbReference>
<feature type="transmembrane region" description="Helical" evidence="1">
    <location>
        <begin position="6"/>
        <end position="25"/>
    </location>
</feature>
<dbReference type="AlphaFoldDB" id="A0AA51R9W3"/>
<dbReference type="KEGG" id="marp:QYS47_15230"/>
<evidence type="ECO:0008006" key="5">
    <source>
        <dbReference type="Google" id="ProtNLM"/>
    </source>
</evidence>
<keyword evidence="1" id="KW-0472">Membrane</keyword>
<sequence length="174" mass="19108">MKKALYIIVGLGIISLIVYAVLGGFKTVEISVNEKPQVHIAGTFFSGKIGSDTLQSLFMQSKKLVETEETASSIAIVYFGEADTKSGKVENFIGVVVGDDPIHKMPENWEIKSFSSKQSIKGCIEANVLAMPTPDDMLEDLRSHASERNIQTDSVFIEYYPGPNQLCVELLTTE</sequence>
<evidence type="ECO:0000313" key="4">
    <source>
        <dbReference type="Proteomes" id="UP001244443"/>
    </source>
</evidence>
<reference evidence="3 4" key="1">
    <citation type="submission" date="2023-08" db="EMBL/GenBank/DDBJ databases">
        <title>Comparative genomics and taxonomic characterization of three novel marine species of genus Marivirga.</title>
        <authorList>
            <person name="Muhammad N."/>
            <person name="Kim S.-G."/>
        </authorList>
    </citation>
    <scope>NUCLEOTIDE SEQUENCE [LARGE SCALE GENOMIC DNA]</scope>
    <source>
        <strain evidence="3 4">ABR2-2</strain>
        <strain evidence="2">BKB1-2</strain>
    </source>
</reference>
<evidence type="ECO:0000313" key="3">
    <source>
        <dbReference type="EMBL" id="WMN08016.1"/>
    </source>
</evidence>
<dbReference type="Proteomes" id="UP001232019">
    <property type="component" value="Chromosome"/>
</dbReference>
<name>A0AA51R9W3_9BACT</name>
<gene>
    <name evidence="2" type="ORF">QYS47_15230</name>
    <name evidence="3" type="ORF">QYS48_30750</name>
</gene>
<accession>A0AA49JH81</accession>
<proteinExistence type="predicted"/>
<dbReference type="EMBL" id="CP129968">
    <property type="protein sequence ID" value="WKK78892.2"/>
    <property type="molecule type" value="Genomic_DNA"/>
</dbReference>
<keyword evidence="4" id="KW-1185">Reference proteome</keyword>
<keyword evidence="1" id="KW-1133">Transmembrane helix</keyword>
<evidence type="ECO:0000256" key="1">
    <source>
        <dbReference type="SAM" id="Phobius"/>
    </source>
</evidence>
<dbReference type="EMBL" id="CP129970">
    <property type="protein sequence ID" value="WMN08016.1"/>
    <property type="molecule type" value="Genomic_DNA"/>
</dbReference>
<keyword evidence="1" id="KW-0812">Transmembrane</keyword>
<evidence type="ECO:0000313" key="2">
    <source>
        <dbReference type="EMBL" id="WKK78892.2"/>
    </source>
</evidence>